<organism evidence="6 7">
    <name type="scientific">Thalictrum thalictroides</name>
    <name type="common">Rue-anemone</name>
    <name type="synonym">Anemone thalictroides</name>
    <dbReference type="NCBI Taxonomy" id="46969"/>
    <lineage>
        <taxon>Eukaryota</taxon>
        <taxon>Viridiplantae</taxon>
        <taxon>Streptophyta</taxon>
        <taxon>Embryophyta</taxon>
        <taxon>Tracheophyta</taxon>
        <taxon>Spermatophyta</taxon>
        <taxon>Magnoliopsida</taxon>
        <taxon>Ranunculales</taxon>
        <taxon>Ranunculaceae</taxon>
        <taxon>Thalictroideae</taxon>
        <taxon>Thalictrum</taxon>
    </lineage>
</organism>
<feature type="non-terminal residue" evidence="6">
    <location>
        <position position="1"/>
    </location>
</feature>
<evidence type="ECO:0000256" key="5">
    <source>
        <dbReference type="ARBA" id="ARBA00023180"/>
    </source>
</evidence>
<keyword evidence="2" id="KW-0645">Protease</keyword>
<dbReference type="Gene3D" id="1.20.120.980">
    <property type="entry name" value="Serine carboxypeptidase S28, SKS domain"/>
    <property type="match status" value="1"/>
</dbReference>
<keyword evidence="3" id="KW-0732">Signal</keyword>
<evidence type="ECO:0000256" key="1">
    <source>
        <dbReference type="ARBA" id="ARBA00011079"/>
    </source>
</evidence>
<dbReference type="PANTHER" id="PTHR11010:SF11">
    <property type="entry name" value="THYMUS-SPECIFIC SERINE PROTEASE"/>
    <property type="match status" value="1"/>
</dbReference>
<evidence type="ECO:0000313" key="7">
    <source>
        <dbReference type="Proteomes" id="UP000554482"/>
    </source>
</evidence>
<reference evidence="6 7" key="1">
    <citation type="submission" date="2020-06" db="EMBL/GenBank/DDBJ databases">
        <title>Transcriptomic and genomic resources for Thalictrum thalictroides and T. hernandezii: Facilitating candidate gene discovery in an emerging model plant lineage.</title>
        <authorList>
            <person name="Arias T."/>
            <person name="Riano-Pachon D.M."/>
            <person name="Di Stilio V.S."/>
        </authorList>
    </citation>
    <scope>NUCLEOTIDE SEQUENCE [LARGE SCALE GENOMIC DNA]</scope>
    <source>
        <strain evidence="7">cv. WT478/WT964</strain>
        <tissue evidence="6">Leaves</tissue>
    </source>
</reference>
<dbReference type="GO" id="GO:0006508">
    <property type="term" value="P:proteolysis"/>
    <property type="evidence" value="ECO:0007669"/>
    <property type="project" value="UniProtKB-KW"/>
</dbReference>
<dbReference type="EMBL" id="JABWDY010011075">
    <property type="protein sequence ID" value="KAF5200179.1"/>
    <property type="molecule type" value="Genomic_DNA"/>
</dbReference>
<evidence type="ECO:0000256" key="4">
    <source>
        <dbReference type="ARBA" id="ARBA00022801"/>
    </source>
</evidence>
<comment type="caution">
    <text evidence="6">The sequence shown here is derived from an EMBL/GenBank/DDBJ whole genome shotgun (WGS) entry which is preliminary data.</text>
</comment>
<dbReference type="AlphaFoldDB" id="A0A7J6WS21"/>
<keyword evidence="5" id="KW-0325">Glycoprotein</keyword>
<dbReference type="PANTHER" id="PTHR11010">
    <property type="entry name" value="PROTEASE S28 PRO-X CARBOXYPEPTIDASE-RELATED"/>
    <property type="match status" value="1"/>
</dbReference>
<keyword evidence="6" id="KW-0121">Carboxypeptidase</keyword>
<gene>
    <name evidence="6" type="ORF">FRX31_010234</name>
</gene>
<evidence type="ECO:0000256" key="2">
    <source>
        <dbReference type="ARBA" id="ARBA00022670"/>
    </source>
</evidence>
<name>A0A7J6WS21_THATH</name>
<dbReference type="GO" id="GO:0070008">
    <property type="term" value="F:serine-type exopeptidase activity"/>
    <property type="evidence" value="ECO:0007669"/>
    <property type="project" value="InterPro"/>
</dbReference>
<evidence type="ECO:0000313" key="6">
    <source>
        <dbReference type="EMBL" id="KAF5200179.1"/>
    </source>
</evidence>
<evidence type="ECO:0000256" key="3">
    <source>
        <dbReference type="ARBA" id="ARBA00022729"/>
    </source>
</evidence>
<comment type="similarity">
    <text evidence="1">Belongs to the peptidase S28 family.</text>
</comment>
<dbReference type="InterPro" id="IPR029058">
    <property type="entry name" value="AB_hydrolase_fold"/>
</dbReference>
<dbReference type="Proteomes" id="UP000554482">
    <property type="component" value="Unassembled WGS sequence"/>
</dbReference>
<dbReference type="GO" id="GO:0004180">
    <property type="term" value="F:carboxypeptidase activity"/>
    <property type="evidence" value="ECO:0007669"/>
    <property type="project" value="UniProtKB-KW"/>
</dbReference>
<sequence>DAYANYVKSYYLGSLGVSLQTYDQEYLKNTTVSEDSSDRLWWFQVCTEVAYFQVAPSTDSIRSSKIDSRYHLELCKNVFGEGVYPDVDATNIYYGGTKIADHCSPGYCSSRYCSSVFLLFFRFGFAVSVIGMCHSCPALRGPCLHCLCNALLSNPF</sequence>
<dbReference type="Gene3D" id="3.40.50.1820">
    <property type="entry name" value="alpha/beta hydrolase"/>
    <property type="match status" value="1"/>
</dbReference>
<keyword evidence="4" id="KW-0378">Hydrolase</keyword>
<dbReference type="GO" id="GO:0005773">
    <property type="term" value="C:vacuole"/>
    <property type="evidence" value="ECO:0007669"/>
    <property type="project" value="TreeGrafter"/>
</dbReference>
<proteinExistence type="inferred from homology"/>
<protein>
    <submittedName>
        <fullName evidence="6">Serine carboxypeptidase s28 family protein</fullName>
    </submittedName>
</protein>
<dbReference type="GO" id="GO:0008239">
    <property type="term" value="F:dipeptidyl-peptidase activity"/>
    <property type="evidence" value="ECO:0007669"/>
    <property type="project" value="TreeGrafter"/>
</dbReference>
<dbReference type="Pfam" id="PF05577">
    <property type="entry name" value="Peptidase_S28"/>
    <property type="match status" value="1"/>
</dbReference>
<dbReference type="OrthoDB" id="1735038at2759"/>
<dbReference type="InterPro" id="IPR008758">
    <property type="entry name" value="Peptidase_S28"/>
</dbReference>
<keyword evidence="7" id="KW-1185">Reference proteome</keyword>
<accession>A0A7J6WS21</accession>
<dbReference type="InterPro" id="IPR042269">
    <property type="entry name" value="Ser_carbopepase_S28_SKS"/>
</dbReference>